<accession>G9ERN1</accession>
<gene>
    <name evidence="2" type="ORF">LDG_7948</name>
</gene>
<dbReference type="InParanoid" id="G9ERN1"/>
<keyword evidence="1" id="KW-1133">Transmembrane helix</keyword>
<evidence type="ECO:0000313" key="2">
    <source>
        <dbReference type="EMBL" id="EHL30044.1"/>
    </source>
</evidence>
<evidence type="ECO:0000313" key="3">
    <source>
        <dbReference type="Proteomes" id="UP000002770"/>
    </source>
</evidence>
<dbReference type="RefSeq" id="WP_006871837.1">
    <property type="nucleotide sequence ID" value="NZ_JH413836.1"/>
</dbReference>
<organism evidence="2 3">
    <name type="scientific">Legionella drancourtii LLAP12</name>
    <dbReference type="NCBI Taxonomy" id="658187"/>
    <lineage>
        <taxon>Bacteria</taxon>
        <taxon>Pseudomonadati</taxon>
        <taxon>Pseudomonadota</taxon>
        <taxon>Gammaproteobacteria</taxon>
        <taxon>Legionellales</taxon>
        <taxon>Legionellaceae</taxon>
        <taxon>Legionella</taxon>
    </lineage>
</organism>
<dbReference type="HOGENOM" id="CLU_1358991_0_0_6"/>
<sequence>MNTEDLGDGYSGLNQNKSRYPLNRATRILSYLQKIEINLLNNNSDSLNEDDVSNLIKIANYSRHFILDYYPVNLKTPKRFSDFNFSSNINEYKEAADAINMKKGEPFKRLSGHVLQIVGIFLVLSLSITICNPALALPLGILAAVGAACFGVDTYLSRNNTYYGLTNDVNKTLNSPTCDKTKHEDPEQDSFIKLMVPNFCC</sequence>
<keyword evidence="1" id="KW-0472">Membrane</keyword>
<feature type="transmembrane region" description="Helical" evidence="1">
    <location>
        <begin position="136"/>
        <end position="156"/>
    </location>
</feature>
<proteinExistence type="predicted"/>
<protein>
    <submittedName>
        <fullName evidence="2">Uncharacterized protein</fullName>
    </submittedName>
</protein>
<dbReference type="EMBL" id="JH413836">
    <property type="protein sequence ID" value="EHL30044.1"/>
    <property type="molecule type" value="Genomic_DNA"/>
</dbReference>
<keyword evidence="1" id="KW-0812">Transmembrane</keyword>
<dbReference type="Proteomes" id="UP000002770">
    <property type="component" value="Unassembled WGS sequence"/>
</dbReference>
<evidence type="ECO:0000256" key="1">
    <source>
        <dbReference type="SAM" id="Phobius"/>
    </source>
</evidence>
<reference evidence="2 3" key="1">
    <citation type="journal article" date="2011" name="BMC Genomics">
        <title>Insight into cross-talk between intra-amoebal pathogens.</title>
        <authorList>
            <person name="Gimenez G."/>
            <person name="Bertelli C."/>
            <person name="Moliner C."/>
            <person name="Robert C."/>
            <person name="Raoult D."/>
            <person name="Fournier P.E."/>
            <person name="Greub G."/>
        </authorList>
    </citation>
    <scope>NUCLEOTIDE SEQUENCE [LARGE SCALE GENOMIC DNA]</scope>
    <source>
        <strain evidence="2 3">LLAP12</strain>
    </source>
</reference>
<dbReference type="AlphaFoldDB" id="G9ERN1"/>
<feature type="transmembrane region" description="Helical" evidence="1">
    <location>
        <begin position="110"/>
        <end position="130"/>
    </location>
</feature>
<name>G9ERN1_9GAMM</name>
<keyword evidence="3" id="KW-1185">Reference proteome</keyword>